<dbReference type="Gene3D" id="3.10.180.10">
    <property type="entry name" value="2,3-Dihydroxybiphenyl 1,2-Dioxygenase, domain 1"/>
    <property type="match status" value="1"/>
</dbReference>
<dbReference type="Proteomes" id="UP001596250">
    <property type="component" value="Unassembled WGS sequence"/>
</dbReference>
<accession>A0ABW1IK71</accession>
<dbReference type="PANTHER" id="PTHR33990:SF1">
    <property type="entry name" value="PROTEIN YJDN"/>
    <property type="match status" value="1"/>
</dbReference>
<comment type="caution">
    <text evidence="2">The sequence shown here is derived from an EMBL/GenBank/DDBJ whole genome shotgun (WGS) entry which is preliminary data.</text>
</comment>
<dbReference type="PANTHER" id="PTHR33990">
    <property type="entry name" value="PROTEIN YJDN-RELATED"/>
    <property type="match status" value="1"/>
</dbReference>
<evidence type="ECO:0000259" key="1">
    <source>
        <dbReference type="Pfam" id="PF06983"/>
    </source>
</evidence>
<dbReference type="Pfam" id="PF06983">
    <property type="entry name" value="3-dmu-9_3-mt"/>
    <property type="match status" value="1"/>
</dbReference>
<proteinExistence type="predicted"/>
<dbReference type="EMBL" id="JBHSQV010000025">
    <property type="protein sequence ID" value="MFC5985389.1"/>
    <property type="molecule type" value="Genomic_DNA"/>
</dbReference>
<dbReference type="SUPFAM" id="SSF54593">
    <property type="entry name" value="Glyoxalase/Bleomycin resistance protein/Dihydroxybiphenyl dioxygenase"/>
    <property type="match status" value="1"/>
</dbReference>
<name>A0ABW1IK71_9BACL</name>
<protein>
    <submittedName>
        <fullName evidence="2">VOC family protein</fullName>
    </submittedName>
</protein>
<sequence length="133" mass="15023">MFMGAQMNAYLMSKDARRQANFYVEALGGEIQLLTTYGETPGTPEEMKDKVMHMTLTLAGTNTFMLADSFEEATYNRGICIALNYEDESEARMAYEKLSEGGESKYPFSLQPWGAYYGEVVDQFGVNWMITKS</sequence>
<reference evidence="3" key="1">
    <citation type="journal article" date="2019" name="Int. J. Syst. Evol. Microbiol.">
        <title>The Global Catalogue of Microorganisms (GCM) 10K type strain sequencing project: providing services to taxonomists for standard genome sequencing and annotation.</title>
        <authorList>
            <consortium name="The Broad Institute Genomics Platform"/>
            <consortium name="The Broad Institute Genome Sequencing Center for Infectious Disease"/>
            <person name="Wu L."/>
            <person name="Ma J."/>
        </authorList>
    </citation>
    <scope>NUCLEOTIDE SEQUENCE [LARGE SCALE GENOMIC DNA]</scope>
    <source>
        <strain evidence="3">CCM 8749</strain>
    </source>
</reference>
<dbReference type="CDD" id="cd06588">
    <property type="entry name" value="PhnB_like"/>
    <property type="match status" value="1"/>
</dbReference>
<keyword evidence="3" id="KW-1185">Reference proteome</keyword>
<feature type="domain" description="PhnB-like" evidence="1">
    <location>
        <begin position="12"/>
        <end position="131"/>
    </location>
</feature>
<organism evidence="2 3">
    <name type="scientific">Marinicrinis lubricantis</name>
    <dbReference type="NCBI Taxonomy" id="2086470"/>
    <lineage>
        <taxon>Bacteria</taxon>
        <taxon>Bacillati</taxon>
        <taxon>Bacillota</taxon>
        <taxon>Bacilli</taxon>
        <taxon>Bacillales</taxon>
        <taxon>Paenibacillaceae</taxon>
    </lineage>
</organism>
<evidence type="ECO:0000313" key="3">
    <source>
        <dbReference type="Proteomes" id="UP001596250"/>
    </source>
</evidence>
<dbReference type="InterPro" id="IPR029068">
    <property type="entry name" value="Glyas_Bleomycin-R_OHBP_Dase"/>
</dbReference>
<dbReference type="InterPro" id="IPR028973">
    <property type="entry name" value="PhnB-like"/>
</dbReference>
<dbReference type="RefSeq" id="WP_379892177.1">
    <property type="nucleotide sequence ID" value="NZ_CBCSCT010000028.1"/>
</dbReference>
<evidence type="ECO:0000313" key="2">
    <source>
        <dbReference type="EMBL" id="MFC5985389.1"/>
    </source>
</evidence>
<gene>
    <name evidence="2" type="ORF">ACFPXP_02910</name>
</gene>